<name>A0A1X7TZ39_AMPQE</name>
<dbReference type="GO" id="GO:0005576">
    <property type="term" value="C:extracellular region"/>
    <property type="evidence" value="ECO:0007669"/>
    <property type="project" value="UniProtKB-SubCell"/>
</dbReference>
<proteinExistence type="predicted"/>
<sequence length="492" mass="55162">MNGLTISISTEHIITVHVYIGSGALMYFTNDYITDTHTVMISNSLITENIEDIKTQHFLRYLQNQKSVINAAGLTVLYTQTNYLATVSVFKTNFTINDGVILFSLHYKTNHGRVVFDQVSFESNIATIESSLILLLMIDVSNVSSPLHLDRSMFHNNILVQPESAHSSLVFISLYNPLLASFKNAVTITFSNSVFTKTSVTRAGSCIHATDTGTQDKVLNIYLTNITAYDNFKTNNSYGNTETEFIKIVNAKVLHIRGYNNFSYNFGSIFGITNSLIYLNGQLNIIGNNGYMGTGFKVQGSSYFLLSNRLNATFINNTALTIGGAIYAIADDDFNRCMFQNNTNNITNIKMTFINNTASEAGSSIYSNNLYECQTDSYRVNLMNKSNTIFSFFYSKHQNFSMPPTSLCWCDVDPCCNTNDEANEYHLSAFMHPGQNIRLQLAAVYSYDSIYAHIKQYSYAAVTFLLIDRDNVHFLPSWQVSANSANQALLEK</sequence>
<dbReference type="InterPro" id="IPR003368">
    <property type="entry name" value="POMP_repeat"/>
</dbReference>
<keyword evidence="5" id="KW-0732">Signal</keyword>
<evidence type="ECO:0000256" key="2">
    <source>
        <dbReference type="ARBA" id="ARBA00004442"/>
    </source>
</evidence>
<evidence type="ECO:0000256" key="1">
    <source>
        <dbReference type="ARBA" id="ARBA00004196"/>
    </source>
</evidence>
<dbReference type="NCBIfam" id="TIGR01376">
    <property type="entry name" value="POMP_repeat"/>
    <property type="match status" value="1"/>
</dbReference>
<keyword evidence="4" id="KW-0964">Secreted</keyword>
<evidence type="ECO:0000313" key="8">
    <source>
        <dbReference type="EnsemblMetazoa" id="Aqu2.1.20682_001"/>
    </source>
</evidence>
<evidence type="ECO:0000256" key="4">
    <source>
        <dbReference type="ARBA" id="ARBA00022525"/>
    </source>
</evidence>
<keyword evidence="6" id="KW-0472">Membrane</keyword>
<evidence type="ECO:0008006" key="9">
    <source>
        <dbReference type="Google" id="ProtNLM"/>
    </source>
</evidence>
<dbReference type="InParanoid" id="A0A1X7TZ39"/>
<comment type="subcellular location">
    <subcellularLocation>
        <location evidence="1">Cell envelope</location>
    </subcellularLocation>
    <subcellularLocation>
        <location evidence="2">Cell outer membrane</location>
    </subcellularLocation>
    <subcellularLocation>
        <location evidence="3">Secreted</location>
    </subcellularLocation>
</comment>
<evidence type="ECO:0000256" key="3">
    <source>
        <dbReference type="ARBA" id="ARBA00004613"/>
    </source>
</evidence>
<protein>
    <recommendedName>
        <fullName evidence="9">Right handed beta helix domain-containing protein</fullName>
    </recommendedName>
</protein>
<evidence type="ECO:0000256" key="7">
    <source>
        <dbReference type="ARBA" id="ARBA00023237"/>
    </source>
</evidence>
<dbReference type="EnsemblMetazoa" id="Aqu2.1.20682_001">
    <property type="protein sequence ID" value="Aqu2.1.20682_001"/>
    <property type="gene ID" value="Aqu2.1.20682"/>
</dbReference>
<keyword evidence="7" id="KW-0998">Cell outer membrane</keyword>
<reference evidence="8" key="1">
    <citation type="submission" date="2017-05" db="UniProtKB">
        <authorList>
            <consortium name="EnsemblMetazoa"/>
        </authorList>
    </citation>
    <scope>IDENTIFICATION</scope>
</reference>
<evidence type="ECO:0000256" key="6">
    <source>
        <dbReference type="ARBA" id="ARBA00023136"/>
    </source>
</evidence>
<organism evidence="8">
    <name type="scientific">Amphimedon queenslandica</name>
    <name type="common">Sponge</name>
    <dbReference type="NCBI Taxonomy" id="400682"/>
    <lineage>
        <taxon>Eukaryota</taxon>
        <taxon>Metazoa</taxon>
        <taxon>Porifera</taxon>
        <taxon>Demospongiae</taxon>
        <taxon>Heteroscleromorpha</taxon>
        <taxon>Haplosclerida</taxon>
        <taxon>Niphatidae</taxon>
        <taxon>Amphimedon</taxon>
    </lineage>
</organism>
<accession>A0A1X7TZ39</accession>
<dbReference type="AlphaFoldDB" id="A0A1X7TZ39"/>
<evidence type="ECO:0000256" key="5">
    <source>
        <dbReference type="ARBA" id="ARBA00022729"/>
    </source>
</evidence>